<organism evidence="12 13">
    <name type="scientific">Jaapia argillacea MUCL 33604</name>
    <dbReference type="NCBI Taxonomy" id="933084"/>
    <lineage>
        <taxon>Eukaryota</taxon>
        <taxon>Fungi</taxon>
        <taxon>Dikarya</taxon>
        <taxon>Basidiomycota</taxon>
        <taxon>Agaricomycotina</taxon>
        <taxon>Agaricomycetes</taxon>
        <taxon>Agaricomycetidae</taxon>
        <taxon>Jaapiales</taxon>
        <taxon>Jaapiaceae</taxon>
        <taxon>Jaapia</taxon>
    </lineage>
</organism>
<keyword evidence="13" id="KW-1185">Reference proteome</keyword>
<accession>A0A067QBX5</accession>
<keyword evidence="5 9" id="KW-0136">Cellulose degradation</keyword>
<evidence type="ECO:0000256" key="2">
    <source>
        <dbReference type="ARBA" id="ARBA00006044"/>
    </source>
</evidence>
<evidence type="ECO:0000256" key="10">
    <source>
        <dbReference type="SAM" id="MobiDB-lite"/>
    </source>
</evidence>
<dbReference type="EMBL" id="KL197709">
    <property type="protein sequence ID" value="KDQ64434.1"/>
    <property type="molecule type" value="Genomic_DNA"/>
</dbReference>
<name>A0A067QBX5_9AGAM</name>
<dbReference type="PANTHER" id="PTHR33753:SF2">
    <property type="entry name" value="GLYCOSIDE HYDROLASE FAMILY 7 PROTEIN"/>
    <property type="match status" value="1"/>
</dbReference>
<protein>
    <recommendedName>
        <fullName evidence="9">Glucanase</fullName>
        <ecNumber evidence="9">3.2.1.-</ecNumber>
    </recommendedName>
</protein>
<dbReference type="Proteomes" id="UP000027265">
    <property type="component" value="Unassembled WGS sequence"/>
</dbReference>
<feature type="transmembrane region" description="Helical" evidence="11">
    <location>
        <begin position="13"/>
        <end position="31"/>
    </location>
</feature>
<evidence type="ECO:0000256" key="3">
    <source>
        <dbReference type="ARBA" id="ARBA00022729"/>
    </source>
</evidence>
<dbReference type="SUPFAM" id="SSF49899">
    <property type="entry name" value="Concanavalin A-like lectins/glucanases"/>
    <property type="match status" value="1"/>
</dbReference>
<dbReference type="AlphaFoldDB" id="A0A067QBX5"/>
<evidence type="ECO:0000313" key="13">
    <source>
        <dbReference type="Proteomes" id="UP000027265"/>
    </source>
</evidence>
<sequence length="580" mass="61734">MTSKSPPSEHLPVYLHLYFAVMMEACSRIFFYMRKPAIITASIPMLQPSCSTSPSSRLHRDNSSVIIMFGSIALITFTLLASARAQQIGTSTAETHPPLTWETCTTSGGCTTVAGSVTLDANWRWLHSSSGTNCYTGNTWDATLCPDPVTCAANCELDGASYASTYGITTSGNALTLAFKTGSNVGSRVYLMANNTQYQMFDLLNKEFTFDVDVAGLGCGINGALYFSEMDADGGMARFSGNKAGAQYGTGYCDSQCPRDLKFINGEANILGWNGTSANSGVGQYGSCCNEMDVWEANSISAAYTPHPCTVTDQTRCNGTDCTSGFCDPAGCDFNSYRLGNTTYYGPGEIVNTNNKFTVVTQFLTADGTSTGTLSEIRRIYVVNGVVIQNSAVNIPGIPVGNSITDAFCTAQKTAFNDTNTFAAKGGLTGQGQAFGRGVVLVLSIWDDYAANMLWLDSDYPTNLPATNPGAEPPRPHLPAQGRLPAPLAQSRLPAPPAQSRLPPLLAPAPLIPHPPPLPPVPRQPPRLTMVNAVALATPDLPSAPLGTPALPYPLPTITNVCDLKYELERPMPPQRDVSA</sequence>
<dbReference type="InParanoid" id="A0A067QBX5"/>
<dbReference type="Gene3D" id="2.70.100.10">
    <property type="entry name" value="Glycoside hydrolase, family 7, domain"/>
    <property type="match status" value="1"/>
</dbReference>
<keyword evidence="11" id="KW-1133">Transmembrane helix</keyword>
<comment type="similarity">
    <text evidence="2 9">Belongs to the glycosyl hydrolase 7 (cellulase C) family.</text>
</comment>
<feature type="region of interest" description="Disordered" evidence="10">
    <location>
        <begin position="465"/>
        <end position="500"/>
    </location>
</feature>
<comment type="catalytic activity">
    <reaction evidence="1">
        <text>Hydrolysis of (1-&gt;4)-beta-D-glucosidic linkages in cellulose and cellotetraose, releasing cellobiose from the non-reducing ends of the chains.</text>
        <dbReference type="EC" id="3.2.1.91"/>
    </reaction>
</comment>
<keyword evidence="11" id="KW-0472">Membrane</keyword>
<dbReference type="EC" id="3.2.1.-" evidence="9"/>
<evidence type="ECO:0000256" key="6">
    <source>
        <dbReference type="ARBA" id="ARBA00023277"/>
    </source>
</evidence>
<dbReference type="InterPro" id="IPR001722">
    <property type="entry name" value="Glyco_hydro_7"/>
</dbReference>
<dbReference type="HOGENOM" id="CLU_020817_3_1_1"/>
<gene>
    <name evidence="12" type="ORF">JAAARDRAFT_201771</name>
</gene>
<evidence type="ECO:0000256" key="11">
    <source>
        <dbReference type="SAM" id="Phobius"/>
    </source>
</evidence>
<keyword evidence="8 9" id="KW-0624">Polysaccharide degradation</keyword>
<evidence type="ECO:0000256" key="4">
    <source>
        <dbReference type="ARBA" id="ARBA00022801"/>
    </source>
</evidence>
<dbReference type="FunFam" id="2.70.100.10:FF:000001">
    <property type="entry name" value="Glucanase"/>
    <property type="match status" value="1"/>
</dbReference>
<dbReference type="PRINTS" id="PR00734">
    <property type="entry name" value="GLHYDRLASE7"/>
</dbReference>
<dbReference type="InterPro" id="IPR013320">
    <property type="entry name" value="ConA-like_dom_sf"/>
</dbReference>
<dbReference type="Pfam" id="PF00840">
    <property type="entry name" value="Glyco_hydro_7"/>
    <property type="match status" value="1"/>
</dbReference>
<evidence type="ECO:0000256" key="5">
    <source>
        <dbReference type="ARBA" id="ARBA00023001"/>
    </source>
</evidence>
<dbReference type="GO" id="GO:0016162">
    <property type="term" value="F:cellulose 1,4-beta-cellobiosidase activity"/>
    <property type="evidence" value="ECO:0007669"/>
    <property type="project" value="UniProtKB-EC"/>
</dbReference>
<reference evidence="13" key="1">
    <citation type="journal article" date="2014" name="Proc. Natl. Acad. Sci. U.S.A.">
        <title>Extensive sampling of basidiomycete genomes demonstrates inadequacy of the white-rot/brown-rot paradigm for wood decay fungi.</title>
        <authorList>
            <person name="Riley R."/>
            <person name="Salamov A.A."/>
            <person name="Brown D.W."/>
            <person name="Nagy L.G."/>
            <person name="Floudas D."/>
            <person name="Held B.W."/>
            <person name="Levasseur A."/>
            <person name="Lombard V."/>
            <person name="Morin E."/>
            <person name="Otillar R."/>
            <person name="Lindquist E.A."/>
            <person name="Sun H."/>
            <person name="LaButti K.M."/>
            <person name="Schmutz J."/>
            <person name="Jabbour D."/>
            <person name="Luo H."/>
            <person name="Baker S.E."/>
            <person name="Pisabarro A.G."/>
            <person name="Walton J.D."/>
            <person name="Blanchette R.A."/>
            <person name="Henrissat B."/>
            <person name="Martin F."/>
            <person name="Cullen D."/>
            <person name="Hibbett D.S."/>
            <person name="Grigoriev I.V."/>
        </authorList>
    </citation>
    <scope>NUCLEOTIDE SEQUENCE [LARGE SCALE GENOMIC DNA]</scope>
    <source>
        <strain evidence="13">MUCL 33604</strain>
    </source>
</reference>
<keyword evidence="3" id="KW-0732">Signal</keyword>
<proteinExistence type="inferred from homology"/>
<feature type="transmembrane region" description="Helical" evidence="11">
    <location>
        <begin position="65"/>
        <end position="83"/>
    </location>
</feature>
<evidence type="ECO:0000313" key="12">
    <source>
        <dbReference type="EMBL" id="KDQ64434.1"/>
    </source>
</evidence>
<dbReference type="InterPro" id="IPR037019">
    <property type="entry name" value="Glyco_hydro_7_sf"/>
</dbReference>
<evidence type="ECO:0000256" key="8">
    <source>
        <dbReference type="ARBA" id="ARBA00023326"/>
    </source>
</evidence>
<dbReference type="GO" id="GO:0030245">
    <property type="term" value="P:cellulose catabolic process"/>
    <property type="evidence" value="ECO:0007669"/>
    <property type="project" value="UniProtKB-KW"/>
</dbReference>
<dbReference type="OrthoDB" id="412382at2759"/>
<keyword evidence="11" id="KW-0812">Transmembrane</keyword>
<evidence type="ECO:0000256" key="7">
    <source>
        <dbReference type="ARBA" id="ARBA00023295"/>
    </source>
</evidence>
<evidence type="ECO:0000256" key="9">
    <source>
        <dbReference type="RuleBase" id="RU361164"/>
    </source>
</evidence>
<dbReference type="STRING" id="933084.A0A067QBX5"/>
<evidence type="ECO:0000256" key="1">
    <source>
        <dbReference type="ARBA" id="ARBA00001641"/>
    </source>
</evidence>
<dbReference type="CDD" id="cd07999">
    <property type="entry name" value="GH7_CBH_EG"/>
    <property type="match status" value="1"/>
</dbReference>
<keyword evidence="4 9" id="KW-0378">Hydrolase</keyword>
<dbReference type="PANTHER" id="PTHR33753">
    <property type="entry name" value="1,4-BETA-D-GLUCAN CELLOBIOHYDROLASE B"/>
    <property type="match status" value="1"/>
</dbReference>
<keyword evidence="6" id="KW-0119">Carbohydrate metabolism</keyword>
<keyword evidence="7 9" id="KW-0326">Glycosidase</keyword>